<dbReference type="InterPro" id="IPR011446">
    <property type="entry name" value="BBP7"/>
</dbReference>
<dbReference type="AlphaFoldDB" id="A0A5K7XDS1"/>
<sequence>MLSAPSAIRRSESNEVCTFFLANGGCRRAPLQAGKPLFCRGFCTAQARGGFRAASTSDRMTVIFVRLYQSYSTGESSESDTTGTETSRRLHNGSAAANRTASFTERRSHEGKFQTMTVRKLTRWLAACLLVAAGADRAAAQATDAWCEDCCEHDMQWFAPVDFDFDCEPIERGCGYGFSYDRLVWAITGERNRIGTDGTSNGSLAPWRQFLTGRFLADGTATPVMIAPPNLLGGLDSAPPDAVFDWGHRYNFSYYNGDEAWNINVLDGPTFANQQLYGSATEDTIYGSTMVVFDDPQNLMVGWIDTVGPSGGAYQPDGIADDIDGDGQFGPDGYDLEDPGRQPDSILADDQRGDFDDLVTLPVSFRFLGVRQATQTRGLELMRTHRLSNLHKMTKDQSNTVEIGAGVRYFRMRDDFDVAGVGGTLGTSFWNTRVTNNLIGPQISAQWNHQRKRWNLGVGGRFMFAYNVQNFQQDTALGQDLVPGQYNRPLYMVTTVTDHGKQENDFSPTAELRADLNYQLTRAIALRIGYTALFIDNVSRASSQVRYELPRMGFIDDQAGKQNVFMNGANFGFDVNF</sequence>
<dbReference type="Pfam" id="PF07585">
    <property type="entry name" value="BBP7"/>
    <property type="match status" value="1"/>
</dbReference>
<feature type="compositionally biased region" description="Low complexity" evidence="1">
    <location>
        <begin position="74"/>
        <end position="85"/>
    </location>
</feature>
<evidence type="ECO:0000313" key="2">
    <source>
        <dbReference type="EMBL" id="BBO34545.1"/>
    </source>
</evidence>
<reference evidence="3" key="1">
    <citation type="submission" date="2019-10" db="EMBL/GenBank/DDBJ databases">
        <title>Lacipirellula parvula gen. nov., sp. nov., representing a lineage of planctomycetes widespread in freshwater anoxic habitats, and description of the family Lacipirellulaceae.</title>
        <authorList>
            <person name="Dedysh S.N."/>
            <person name="Kulichevskaya I.S."/>
            <person name="Beletsky A.V."/>
            <person name="Rakitin A.L."/>
            <person name="Mardanov A.V."/>
            <person name="Ivanova A.A."/>
            <person name="Saltykova V.X."/>
            <person name="Rijpstra W.I.C."/>
            <person name="Sinninghe Damste J.S."/>
            <person name="Ravin N.V."/>
        </authorList>
    </citation>
    <scope>NUCLEOTIDE SEQUENCE [LARGE SCALE GENOMIC DNA]</scope>
    <source>
        <strain evidence="3">PX69</strain>
    </source>
</reference>
<dbReference type="KEGG" id="lpav:PLANPX_4157"/>
<gene>
    <name evidence="2" type="ORF">PLANPX_4157</name>
</gene>
<evidence type="ECO:0000256" key="1">
    <source>
        <dbReference type="SAM" id="MobiDB-lite"/>
    </source>
</evidence>
<dbReference type="EMBL" id="AP021861">
    <property type="protein sequence ID" value="BBO34545.1"/>
    <property type="molecule type" value="Genomic_DNA"/>
</dbReference>
<organism evidence="2 3">
    <name type="scientific">Lacipirellula parvula</name>
    <dbReference type="NCBI Taxonomy" id="2650471"/>
    <lineage>
        <taxon>Bacteria</taxon>
        <taxon>Pseudomonadati</taxon>
        <taxon>Planctomycetota</taxon>
        <taxon>Planctomycetia</taxon>
        <taxon>Pirellulales</taxon>
        <taxon>Lacipirellulaceae</taxon>
        <taxon>Lacipirellula</taxon>
    </lineage>
</organism>
<name>A0A5K7XDS1_9BACT</name>
<feature type="region of interest" description="Disordered" evidence="1">
    <location>
        <begin position="74"/>
        <end position="108"/>
    </location>
</feature>
<proteinExistence type="predicted"/>
<evidence type="ECO:0000313" key="3">
    <source>
        <dbReference type="Proteomes" id="UP000326837"/>
    </source>
</evidence>
<protein>
    <submittedName>
        <fullName evidence="2">Uncharacterized protein</fullName>
    </submittedName>
</protein>
<accession>A0A5K7XDS1</accession>
<keyword evidence="3" id="KW-1185">Reference proteome</keyword>
<dbReference type="Proteomes" id="UP000326837">
    <property type="component" value="Chromosome"/>
</dbReference>